<gene>
    <name evidence="2" type="ORF">ENI96_10250</name>
</gene>
<dbReference type="InterPro" id="IPR004360">
    <property type="entry name" value="Glyas_Fos-R_dOase_dom"/>
</dbReference>
<proteinExistence type="predicted"/>
<evidence type="ECO:0000259" key="1">
    <source>
        <dbReference type="PROSITE" id="PS51819"/>
    </source>
</evidence>
<accession>A0A831RPM5</accession>
<dbReference type="Pfam" id="PF00903">
    <property type="entry name" value="Glyoxalase"/>
    <property type="match status" value="1"/>
</dbReference>
<dbReference type="EMBL" id="DRKP01000120">
    <property type="protein sequence ID" value="HEB96795.1"/>
    <property type="molecule type" value="Genomic_DNA"/>
</dbReference>
<dbReference type="PANTHER" id="PTHR21366:SF14">
    <property type="entry name" value="GLYOXALASE DOMAIN-CONTAINING PROTEIN 5"/>
    <property type="match status" value="1"/>
</dbReference>
<dbReference type="InterPro" id="IPR029068">
    <property type="entry name" value="Glyas_Bleomycin-R_OHBP_Dase"/>
</dbReference>
<dbReference type="SUPFAM" id="SSF54593">
    <property type="entry name" value="Glyoxalase/Bleomycin resistance protein/Dihydroxybiphenyl dioxygenase"/>
    <property type="match status" value="1"/>
</dbReference>
<protein>
    <submittedName>
        <fullName evidence="2">VOC family protein</fullName>
    </submittedName>
</protein>
<comment type="caution">
    <text evidence="2">The sequence shown here is derived from an EMBL/GenBank/DDBJ whole genome shotgun (WGS) entry which is preliminary data.</text>
</comment>
<reference evidence="2" key="1">
    <citation type="journal article" date="2020" name="mSystems">
        <title>Genome- and Community-Level Interaction Insights into Carbon Utilization and Element Cycling Functions of Hydrothermarchaeota in Hydrothermal Sediment.</title>
        <authorList>
            <person name="Zhou Z."/>
            <person name="Liu Y."/>
            <person name="Xu W."/>
            <person name="Pan J."/>
            <person name="Luo Z.H."/>
            <person name="Li M."/>
        </authorList>
    </citation>
    <scope>NUCLEOTIDE SEQUENCE [LARGE SCALE GENOMIC DNA]</scope>
    <source>
        <strain evidence="2">HyVt-443</strain>
    </source>
</reference>
<dbReference type="Gene3D" id="3.10.180.10">
    <property type="entry name" value="2,3-Dihydroxybiphenyl 1,2-Dioxygenase, domain 1"/>
    <property type="match status" value="1"/>
</dbReference>
<sequence>MEITGLDHLVLTVSDIDRTAAFYERVLGMERIRFGDGRVALRFGSQKINLHQAGSEFEPKAMRPTPGSADLCFLTPVPIDEAMRHVGECGVPIIEGPVRRTGAVADLLSFYFRDPSGNLVEVSNRIQARAAQGTGRTGTGPGR</sequence>
<evidence type="ECO:0000313" key="2">
    <source>
        <dbReference type="EMBL" id="HEB96795.1"/>
    </source>
</evidence>
<dbReference type="PROSITE" id="PS51819">
    <property type="entry name" value="VOC"/>
    <property type="match status" value="1"/>
</dbReference>
<dbReference type="PANTHER" id="PTHR21366">
    <property type="entry name" value="GLYOXALASE FAMILY PROTEIN"/>
    <property type="match status" value="1"/>
</dbReference>
<dbReference type="AlphaFoldDB" id="A0A831RPM5"/>
<dbReference type="CDD" id="cd07253">
    <property type="entry name" value="GLOD5"/>
    <property type="match status" value="1"/>
</dbReference>
<name>A0A831RPM5_9GAMM</name>
<dbReference type="InterPro" id="IPR037523">
    <property type="entry name" value="VOC_core"/>
</dbReference>
<dbReference type="Proteomes" id="UP000886251">
    <property type="component" value="Unassembled WGS sequence"/>
</dbReference>
<organism evidence="2">
    <name type="scientific">Sedimenticola thiotaurini</name>
    <dbReference type="NCBI Taxonomy" id="1543721"/>
    <lineage>
        <taxon>Bacteria</taxon>
        <taxon>Pseudomonadati</taxon>
        <taxon>Pseudomonadota</taxon>
        <taxon>Gammaproteobacteria</taxon>
        <taxon>Chromatiales</taxon>
        <taxon>Sedimenticolaceae</taxon>
        <taxon>Sedimenticola</taxon>
    </lineage>
</organism>
<feature type="domain" description="VOC" evidence="1">
    <location>
        <begin position="5"/>
        <end position="125"/>
    </location>
</feature>
<dbReference type="InterPro" id="IPR050383">
    <property type="entry name" value="GlyoxalaseI/FosfomycinResist"/>
</dbReference>